<evidence type="ECO:0000313" key="2">
    <source>
        <dbReference type="EMBL" id="KAG8184213.1"/>
    </source>
</evidence>
<name>A0AAV6UKK2_9ARAC</name>
<protein>
    <submittedName>
        <fullName evidence="2">Uncharacterized protein</fullName>
    </submittedName>
</protein>
<evidence type="ECO:0000313" key="3">
    <source>
        <dbReference type="Proteomes" id="UP000827092"/>
    </source>
</evidence>
<feature type="compositionally biased region" description="Polar residues" evidence="1">
    <location>
        <begin position="35"/>
        <end position="55"/>
    </location>
</feature>
<feature type="compositionally biased region" description="Polar residues" evidence="1">
    <location>
        <begin position="16"/>
        <end position="26"/>
    </location>
</feature>
<reference evidence="2 3" key="1">
    <citation type="journal article" date="2022" name="Nat. Ecol. Evol.">
        <title>A masculinizing supergene underlies an exaggerated male reproductive morph in a spider.</title>
        <authorList>
            <person name="Hendrickx F."/>
            <person name="De Corte Z."/>
            <person name="Sonet G."/>
            <person name="Van Belleghem S.M."/>
            <person name="Kostlbacher S."/>
            <person name="Vangestel C."/>
        </authorList>
    </citation>
    <scope>NUCLEOTIDE SEQUENCE [LARGE SCALE GENOMIC DNA]</scope>
    <source>
        <strain evidence="2">W744_W776</strain>
    </source>
</reference>
<feature type="region of interest" description="Disordered" evidence="1">
    <location>
        <begin position="16"/>
        <end position="75"/>
    </location>
</feature>
<comment type="caution">
    <text evidence="2">The sequence shown here is derived from an EMBL/GenBank/DDBJ whole genome shotgun (WGS) entry which is preliminary data.</text>
</comment>
<dbReference type="EMBL" id="JAFNEN010000383">
    <property type="protein sequence ID" value="KAG8184213.1"/>
    <property type="molecule type" value="Genomic_DNA"/>
</dbReference>
<dbReference type="AlphaFoldDB" id="A0AAV6UKK2"/>
<keyword evidence="3" id="KW-1185">Reference proteome</keyword>
<proteinExistence type="predicted"/>
<feature type="compositionally biased region" description="Low complexity" evidence="1">
    <location>
        <begin position="56"/>
        <end position="69"/>
    </location>
</feature>
<gene>
    <name evidence="2" type="ORF">JTE90_007647</name>
</gene>
<evidence type="ECO:0000256" key="1">
    <source>
        <dbReference type="SAM" id="MobiDB-lite"/>
    </source>
</evidence>
<dbReference type="Proteomes" id="UP000827092">
    <property type="component" value="Unassembled WGS sequence"/>
</dbReference>
<sequence>MIDDLKIDIKSKNLSKTNANTSSNEIHPTLRKTTRGSQRSAVAANPPQQRRLQLNSSPLASSAAPAADDPALRRRRSSGETSSAFYFFSRRSPHSFVIIWKITTLIQVTRSSSRHRDRSNDMSNRRKGVAQVHALCFGSVRVAIRDREIYARELSLGDGRQNGRLTQFSNRILRNGYALSPLN</sequence>
<accession>A0AAV6UKK2</accession>
<organism evidence="2 3">
    <name type="scientific">Oedothorax gibbosus</name>
    <dbReference type="NCBI Taxonomy" id="931172"/>
    <lineage>
        <taxon>Eukaryota</taxon>
        <taxon>Metazoa</taxon>
        <taxon>Ecdysozoa</taxon>
        <taxon>Arthropoda</taxon>
        <taxon>Chelicerata</taxon>
        <taxon>Arachnida</taxon>
        <taxon>Araneae</taxon>
        <taxon>Araneomorphae</taxon>
        <taxon>Entelegynae</taxon>
        <taxon>Araneoidea</taxon>
        <taxon>Linyphiidae</taxon>
        <taxon>Erigoninae</taxon>
        <taxon>Oedothorax</taxon>
    </lineage>
</organism>